<gene>
    <name evidence="2" type="ORF">CryarDRAFT_2643</name>
</gene>
<dbReference type="Proteomes" id="UP000021053">
    <property type="component" value="Unassembled WGS sequence"/>
</dbReference>
<dbReference type="OrthoDB" id="3387554at2"/>
<reference evidence="2 3" key="1">
    <citation type="submission" date="2013-07" db="EMBL/GenBank/DDBJ databases">
        <authorList>
            <consortium name="DOE Joint Genome Institute"/>
            <person name="Eisen J."/>
            <person name="Huntemann M."/>
            <person name="Han J."/>
            <person name="Chen A."/>
            <person name="Kyrpides N."/>
            <person name="Mavromatis K."/>
            <person name="Markowitz V."/>
            <person name="Palaniappan K."/>
            <person name="Ivanova N."/>
            <person name="Schaumberg A."/>
            <person name="Pati A."/>
            <person name="Liolios K."/>
            <person name="Nordberg H.P."/>
            <person name="Cantor M.N."/>
            <person name="Hua S.X."/>
            <person name="Woyke T."/>
        </authorList>
    </citation>
    <scope>NUCLEOTIDE SEQUENCE [LARGE SCALE GENOMIC DNA]</scope>
    <source>
        <strain evidence="2 3">DSM 44712</strain>
    </source>
</reference>
<keyword evidence="3" id="KW-1185">Reference proteome</keyword>
<comment type="caution">
    <text evidence="2">The sequence shown here is derived from an EMBL/GenBank/DDBJ whole genome shotgun (WGS) entry which is preliminary data.</text>
</comment>
<name>A0A010ZWD2_9ACTN</name>
<protein>
    <recommendedName>
        <fullName evidence="4">CU044_5270 family protein</fullName>
    </recommendedName>
</protein>
<keyword evidence="1" id="KW-1133">Transmembrane helix</keyword>
<evidence type="ECO:0000313" key="2">
    <source>
        <dbReference type="EMBL" id="EXG81527.1"/>
    </source>
</evidence>
<sequence length="266" mass="27951">MTTDLDLPDADGRRAALLREFRREPVARPRLLAPAFAAGALAVTVLGAALAGTIVREPPSPATTVAELRARLDHLDATVPPTARSYSPDQFVYVRTPSAETWLSEGGTQRGAVLDADGLRTTEPLVPAPDARKPATVERVIAHPSLTGLLALQDGPVRTAPAELVRHRTPGDAFAAVRALLRVGGLVPERTRTWLYRAAASVPGVTVRTGVADTAGRSGWALTLGRQVILFDPDDGSLLAEASSGPPGPPVLSGTLVRWAGVRPTK</sequence>
<evidence type="ECO:0000313" key="3">
    <source>
        <dbReference type="Proteomes" id="UP000021053"/>
    </source>
</evidence>
<accession>A0A010ZWD2</accession>
<evidence type="ECO:0008006" key="4">
    <source>
        <dbReference type="Google" id="ProtNLM"/>
    </source>
</evidence>
<dbReference type="RefSeq" id="WP_035850882.1">
    <property type="nucleotide sequence ID" value="NZ_KK073874.1"/>
</dbReference>
<dbReference type="AlphaFoldDB" id="A0A010ZWD2"/>
<feature type="transmembrane region" description="Helical" evidence="1">
    <location>
        <begin position="31"/>
        <end position="55"/>
    </location>
</feature>
<evidence type="ECO:0000256" key="1">
    <source>
        <dbReference type="SAM" id="Phobius"/>
    </source>
</evidence>
<organism evidence="2 3">
    <name type="scientific">Cryptosporangium arvum DSM 44712</name>
    <dbReference type="NCBI Taxonomy" id="927661"/>
    <lineage>
        <taxon>Bacteria</taxon>
        <taxon>Bacillati</taxon>
        <taxon>Actinomycetota</taxon>
        <taxon>Actinomycetes</taxon>
        <taxon>Cryptosporangiales</taxon>
        <taxon>Cryptosporangiaceae</taxon>
        <taxon>Cryptosporangium</taxon>
    </lineage>
</organism>
<dbReference type="HOGENOM" id="CLU_1044758_0_0_11"/>
<keyword evidence="1" id="KW-0472">Membrane</keyword>
<keyword evidence="1" id="KW-0812">Transmembrane</keyword>
<proteinExistence type="predicted"/>
<dbReference type="EMBL" id="JFBT01000001">
    <property type="protein sequence ID" value="EXG81527.1"/>
    <property type="molecule type" value="Genomic_DNA"/>
</dbReference>